<dbReference type="KEGG" id="acan:ACA1_181380"/>
<dbReference type="AlphaFoldDB" id="L8H6W7"/>
<organism evidence="2 3">
    <name type="scientific">Acanthamoeba castellanii (strain ATCC 30010 / Neff)</name>
    <dbReference type="NCBI Taxonomy" id="1257118"/>
    <lineage>
        <taxon>Eukaryota</taxon>
        <taxon>Amoebozoa</taxon>
        <taxon>Discosea</taxon>
        <taxon>Longamoebia</taxon>
        <taxon>Centramoebida</taxon>
        <taxon>Acanthamoebidae</taxon>
        <taxon>Acanthamoeba</taxon>
    </lineage>
</organism>
<dbReference type="GeneID" id="14922398"/>
<gene>
    <name evidence="2" type="ORF">ACA1_181380</name>
</gene>
<dbReference type="VEuPathDB" id="AmoebaDB:ACA1_181380"/>
<dbReference type="PROSITE" id="PS51823">
    <property type="entry name" value="CLU"/>
    <property type="match status" value="1"/>
</dbReference>
<evidence type="ECO:0000313" key="3">
    <source>
        <dbReference type="Proteomes" id="UP000011083"/>
    </source>
</evidence>
<name>L8H6W7_ACACF</name>
<proteinExistence type="predicted"/>
<feature type="domain" description="Clu" evidence="1">
    <location>
        <begin position="1"/>
        <end position="94"/>
    </location>
</feature>
<reference evidence="2 3" key="1">
    <citation type="journal article" date="2013" name="Genome Biol.">
        <title>Genome of Acanthamoeba castellanii highlights extensive lateral gene transfer and early evolution of tyrosine kinase signaling.</title>
        <authorList>
            <person name="Clarke M."/>
            <person name="Lohan A.J."/>
            <person name="Liu B."/>
            <person name="Lagkouvardos I."/>
            <person name="Roy S."/>
            <person name="Zafar N."/>
            <person name="Bertelli C."/>
            <person name="Schilde C."/>
            <person name="Kianianmomeni A."/>
            <person name="Burglin T.R."/>
            <person name="Frech C."/>
            <person name="Turcotte B."/>
            <person name="Kopec K.O."/>
            <person name="Synnott J.M."/>
            <person name="Choo C."/>
            <person name="Paponov I."/>
            <person name="Finkler A."/>
            <person name="Soon Heng Tan C."/>
            <person name="Hutchins A.P."/>
            <person name="Weinmeier T."/>
            <person name="Rattei T."/>
            <person name="Chu J.S."/>
            <person name="Gimenez G."/>
            <person name="Irimia M."/>
            <person name="Rigden D.J."/>
            <person name="Fitzpatrick D.A."/>
            <person name="Lorenzo-Morales J."/>
            <person name="Bateman A."/>
            <person name="Chiu C.H."/>
            <person name="Tang P."/>
            <person name="Hegemann P."/>
            <person name="Fromm H."/>
            <person name="Raoult D."/>
            <person name="Greub G."/>
            <person name="Miranda-Saavedra D."/>
            <person name="Chen N."/>
            <person name="Nash P."/>
            <person name="Ginger M.L."/>
            <person name="Horn M."/>
            <person name="Schaap P."/>
            <person name="Caler L."/>
            <person name="Loftus B."/>
        </authorList>
    </citation>
    <scope>NUCLEOTIDE SEQUENCE [LARGE SCALE GENOMIC DNA]</scope>
    <source>
        <strain evidence="2 3">Neff</strain>
    </source>
</reference>
<protein>
    <recommendedName>
        <fullName evidence="1">Clu domain-containing protein</fullName>
    </recommendedName>
</protein>
<evidence type="ECO:0000313" key="2">
    <source>
        <dbReference type="EMBL" id="ELR21259.1"/>
    </source>
</evidence>
<dbReference type="InterPro" id="IPR025697">
    <property type="entry name" value="CLU_dom"/>
</dbReference>
<evidence type="ECO:0000259" key="1">
    <source>
        <dbReference type="PROSITE" id="PS51823"/>
    </source>
</evidence>
<dbReference type="EMBL" id="KB007904">
    <property type="protein sequence ID" value="ELR21259.1"/>
    <property type="molecule type" value="Genomic_DNA"/>
</dbReference>
<dbReference type="RefSeq" id="XP_004345803.1">
    <property type="nucleotide sequence ID" value="XM_004345753.1"/>
</dbReference>
<sequence>MFVTFTPGLPSLKIEARGIPLSGLYPRSRWWRYRDIPELNEAMTTACSPLAICGHKAKDKTIHGPSDFEAHRSTDGRNYVVDFARLLPPQSPSEEYRLSHS</sequence>
<accession>L8H6W7</accession>
<dbReference type="Proteomes" id="UP000011083">
    <property type="component" value="Unassembled WGS sequence"/>
</dbReference>
<dbReference type="OrthoDB" id="550575at2759"/>
<keyword evidence="3" id="KW-1185">Reference proteome</keyword>
<dbReference type="Pfam" id="PF13236">
    <property type="entry name" value="CLU"/>
    <property type="match status" value="1"/>
</dbReference>